<keyword evidence="3" id="KW-1185">Reference proteome</keyword>
<dbReference type="EMBL" id="VSRR010057412">
    <property type="protein sequence ID" value="MPC81585.1"/>
    <property type="molecule type" value="Genomic_DNA"/>
</dbReference>
<accession>A0A5B7IH90</accession>
<gene>
    <name evidence="2" type="ORF">E2C01_076210</name>
</gene>
<evidence type="ECO:0000256" key="1">
    <source>
        <dbReference type="SAM" id="MobiDB-lite"/>
    </source>
</evidence>
<feature type="region of interest" description="Disordered" evidence="1">
    <location>
        <begin position="1"/>
        <end position="38"/>
    </location>
</feature>
<organism evidence="2 3">
    <name type="scientific">Portunus trituberculatus</name>
    <name type="common">Swimming crab</name>
    <name type="synonym">Neptunus trituberculatus</name>
    <dbReference type="NCBI Taxonomy" id="210409"/>
    <lineage>
        <taxon>Eukaryota</taxon>
        <taxon>Metazoa</taxon>
        <taxon>Ecdysozoa</taxon>
        <taxon>Arthropoda</taxon>
        <taxon>Crustacea</taxon>
        <taxon>Multicrustacea</taxon>
        <taxon>Malacostraca</taxon>
        <taxon>Eumalacostraca</taxon>
        <taxon>Eucarida</taxon>
        <taxon>Decapoda</taxon>
        <taxon>Pleocyemata</taxon>
        <taxon>Brachyura</taxon>
        <taxon>Eubrachyura</taxon>
        <taxon>Portunoidea</taxon>
        <taxon>Portunidae</taxon>
        <taxon>Portuninae</taxon>
        <taxon>Portunus</taxon>
    </lineage>
</organism>
<reference evidence="2 3" key="1">
    <citation type="submission" date="2019-05" db="EMBL/GenBank/DDBJ databases">
        <title>Another draft genome of Portunus trituberculatus and its Hox gene families provides insights of decapod evolution.</title>
        <authorList>
            <person name="Jeong J.-H."/>
            <person name="Song I."/>
            <person name="Kim S."/>
            <person name="Choi T."/>
            <person name="Kim D."/>
            <person name="Ryu S."/>
            <person name="Kim W."/>
        </authorList>
    </citation>
    <scope>NUCLEOTIDE SEQUENCE [LARGE SCALE GENOMIC DNA]</scope>
    <source>
        <tissue evidence="2">Muscle</tissue>
    </source>
</reference>
<comment type="caution">
    <text evidence="2">The sequence shown here is derived from an EMBL/GenBank/DDBJ whole genome shotgun (WGS) entry which is preliminary data.</text>
</comment>
<dbReference type="Proteomes" id="UP000324222">
    <property type="component" value="Unassembled WGS sequence"/>
</dbReference>
<dbReference type="AlphaFoldDB" id="A0A5B7IH90"/>
<evidence type="ECO:0000313" key="3">
    <source>
        <dbReference type="Proteomes" id="UP000324222"/>
    </source>
</evidence>
<sequence>MGQAGTGRPAPHTCSPAGPPASGPRRSTHAAAPPTADAAGSLRQIELRVVQAQVLSYSNNIATFPVYLHQVKKLPILSSLFFLSLPFPPPRFASFPSSPPPRLLLGNPI</sequence>
<proteinExistence type="predicted"/>
<name>A0A5B7IH90_PORTR</name>
<evidence type="ECO:0000313" key="2">
    <source>
        <dbReference type="EMBL" id="MPC81585.1"/>
    </source>
</evidence>
<protein>
    <submittedName>
        <fullName evidence="2">Uncharacterized protein</fullName>
    </submittedName>
</protein>